<evidence type="ECO:0000313" key="2">
    <source>
        <dbReference type="Proteomes" id="UP000004162"/>
    </source>
</evidence>
<gene>
    <name evidence="1" type="ORF">CferDRAFT_0161</name>
</gene>
<proteinExistence type="predicted"/>
<dbReference type="OrthoDB" id="940757at2"/>
<dbReference type="InterPro" id="IPR011990">
    <property type="entry name" value="TPR-like_helical_dom_sf"/>
</dbReference>
<dbReference type="InterPro" id="IPR019734">
    <property type="entry name" value="TPR_rpt"/>
</dbReference>
<dbReference type="SMART" id="SM00028">
    <property type="entry name" value="TPR"/>
    <property type="match status" value="3"/>
</dbReference>
<accession>Q0YPD9</accession>
<dbReference type="Pfam" id="PF14559">
    <property type="entry name" value="TPR_19"/>
    <property type="match status" value="1"/>
</dbReference>
<comment type="caution">
    <text evidence="1">The sequence shown here is derived from an EMBL/GenBank/DDBJ whole genome shotgun (WGS) entry which is preliminary data.</text>
</comment>
<dbReference type="SUPFAM" id="SSF48452">
    <property type="entry name" value="TPR-like"/>
    <property type="match status" value="1"/>
</dbReference>
<dbReference type="Gene3D" id="1.25.40.10">
    <property type="entry name" value="Tetratricopeptide repeat domain"/>
    <property type="match status" value="1"/>
</dbReference>
<protein>
    <submittedName>
        <fullName evidence="1">TPR repeat</fullName>
    </submittedName>
</protein>
<reference evidence="1 2" key="2">
    <citation type="submission" date="2006-07" db="EMBL/GenBank/DDBJ databases">
        <title>Sequencing of the draft genome and assembly of Chlorobium ferroxidans DSM 13031.</title>
        <authorList>
            <consortium name="US DOE Joint Genome Institute (JGI-PGF)"/>
            <person name="Copeland A."/>
            <person name="Lucas S."/>
            <person name="Lapidus A."/>
            <person name="Barry K."/>
            <person name="Glavina del Rio T."/>
            <person name="Dalin E."/>
            <person name="Tice H."/>
            <person name="Bruce D."/>
            <person name="Pitluck S."/>
            <person name="Richardson P."/>
        </authorList>
    </citation>
    <scope>NUCLEOTIDE SEQUENCE [LARGE SCALE GENOMIC DNA]</scope>
    <source>
        <strain evidence="1 2">DSM 13031</strain>
    </source>
</reference>
<dbReference type="Proteomes" id="UP000004162">
    <property type="component" value="Unassembled WGS sequence"/>
</dbReference>
<dbReference type="AlphaFoldDB" id="Q0YPD9"/>
<dbReference type="EMBL" id="AASE01000029">
    <property type="protein sequence ID" value="EAT58154.1"/>
    <property type="molecule type" value="Genomic_DNA"/>
</dbReference>
<keyword evidence="2" id="KW-1185">Reference proteome</keyword>
<evidence type="ECO:0000313" key="1">
    <source>
        <dbReference type="EMBL" id="EAT58154.1"/>
    </source>
</evidence>
<sequence>MATTTIPSGWNASAHQKWLSNNRAEAIQETIGEINAIQSEEKPVDLVLQLAYYFFLVNDYPSAATILEQQRARTPSNLQVLLNAAVCHSRSGKSEDAVKRAKEVIKKEPANSLAYDILANAYANLGQFTSARRAGTKSLEIKDSAAPSLPENWSLPMGKPQTFAAKDDKKSVIAFSLWGTNHRYLRGALRNLLLAPEFYPDWELRFYVDNSVPQPFIELLQILNGKVVIKPSNADIKTRLCWRFAVADDPSVGYFMVRDVDSVIGMREAGAVFEWLNSDKWFHVMRDWWTHTDLMLAGMWGGVAGVLPSLAALAEGYTSKAVETPNIDQWFLRDSVWSYVRQSCFVHDRFFDMPGSVRLPETKRAGNFHIGQNEYAVRKMEQERFLKAWIEKYPCLQA</sequence>
<reference evidence="1 2" key="1">
    <citation type="submission" date="2006-07" db="EMBL/GenBank/DDBJ databases">
        <title>Annotation of the draft genome assembly of Chlorobium ferroxidans DSM 13031.</title>
        <authorList>
            <consortium name="US DOE Joint Genome Institute (JGI-ORNL)"/>
            <person name="Larimer F."/>
            <person name="Land M."/>
            <person name="Hauser L."/>
        </authorList>
    </citation>
    <scope>NUCLEOTIDE SEQUENCE [LARGE SCALE GENOMIC DNA]</scope>
    <source>
        <strain evidence="1 2">DSM 13031</strain>
    </source>
</reference>
<organism evidence="1 2">
    <name type="scientific">Chlorobium ferrooxidans DSM 13031</name>
    <dbReference type="NCBI Taxonomy" id="377431"/>
    <lineage>
        <taxon>Bacteria</taxon>
        <taxon>Pseudomonadati</taxon>
        <taxon>Chlorobiota</taxon>
        <taxon>Chlorobiia</taxon>
        <taxon>Chlorobiales</taxon>
        <taxon>Chlorobiaceae</taxon>
        <taxon>Chlorobium/Pelodictyon group</taxon>
        <taxon>Chlorobium</taxon>
    </lineage>
</organism>
<dbReference type="RefSeq" id="WP_006367232.1">
    <property type="nucleotide sequence ID" value="NZ_AASE01000029.1"/>
</dbReference>
<name>Q0YPD9_9CHLB</name>